<dbReference type="CDD" id="cd07377">
    <property type="entry name" value="WHTH_GntR"/>
    <property type="match status" value="1"/>
</dbReference>
<evidence type="ECO:0000256" key="3">
    <source>
        <dbReference type="ARBA" id="ARBA00023163"/>
    </source>
</evidence>
<keyword evidence="6" id="KW-1185">Reference proteome</keyword>
<dbReference type="PROSITE" id="PS50949">
    <property type="entry name" value="HTH_GNTR"/>
    <property type="match status" value="1"/>
</dbReference>
<dbReference type="SMART" id="SM00345">
    <property type="entry name" value="HTH_GNTR"/>
    <property type="match status" value="1"/>
</dbReference>
<dbReference type="EMBL" id="VCIW01000024">
    <property type="protein sequence ID" value="TLS49122.1"/>
    <property type="molecule type" value="Genomic_DNA"/>
</dbReference>
<reference evidence="5 6" key="1">
    <citation type="submission" date="2019-05" db="EMBL/GenBank/DDBJ databases">
        <authorList>
            <person name="Narsing Rao M.P."/>
            <person name="Li W.J."/>
        </authorList>
    </citation>
    <scope>NUCLEOTIDE SEQUENCE [LARGE SCALE GENOMIC DNA]</scope>
    <source>
        <strain evidence="5 6">SYSU_K30003</strain>
    </source>
</reference>
<dbReference type="Proteomes" id="UP000309676">
    <property type="component" value="Unassembled WGS sequence"/>
</dbReference>
<protein>
    <submittedName>
        <fullName evidence="5">GntR family transcriptional regulator</fullName>
    </submittedName>
</protein>
<dbReference type="InterPro" id="IPR011711">
    <property type="entry name" value="GntR_C"/>
</dbReference>
<dbReference type="PANTHER" id="PTHR43537">
    <property type="entry name" value="TRANSCRIPTIONAL REGULATOR, GNTR FAMILY"/>
    <property type="match status" value="1"/>
</dbReference>
<organism evidence="5 6">
    <name type="scientific">Paenibacillus antri</name>
    <dbReference type="NCBI Taxonomy" id="2582848"/>
    <lineage>
        <taxon>Bacteria</taxon>
        <taxon>Bacillati</taxon>
        <taxon>Bacillota</taxon>
        <taxon>Bacilli</taxon>
        <taxon>Bacillales</taxon>
        <taxon>Paenibacillaceae</taxon>
        <taxon>Paenibacillus</taxon>
    </lineage>
</organism>
<gene>
    <name evidence="5" type="ORF">FE782_27155</name>
</gene>
<comment type="caution">
    <text evidence="5">The sequence shown here is derived from an EMBL/GenBank/DDBJ whole genome shotgun (WGS) entry which is preliminary data.</text>
</comment>
<accession>A0A5R9FYJ8</accession>
<dbReference type="SMART" id="SM00895">
    <property type="entry name" value="FCD"/>
    <property type="match status" value="1"/>
</dbReference>
<dbReference type="Pfam" id="PF00392">
    <property type="entry name" value="GntR"/>
    <property type="match status" value="1"/>
</dbReference>
<dbReference type="Gene3D" id="1.10.10.10">
    <property type="entry name" value="Winged helix-like DNA-binding domain superfamily/Winged helix DNA-binding domain"/>
    <property type="match status" value="1"/>
</dbReference>
<keyword evidence="2" id="KW-0238">DNA-binding</keyword>
<dbReference type="InterPro" id="IPR036388">
    <property type="entry name" value="WH-like_DNA-bd_sf"/>
</dbReference>
<name>A0A5R9FYJ8_9BACL</name>
<dbReference type="InterPro" id="IPR036390">
    <property type="entry name" value="WH_DNA-bd_sf"/>
</dbReference>
<evidence type="ECO:0000313" key="5">
    <source>
        <dbReference type="EMBL" id="TLS49122.1"/>
    </source>
</evidence>
<dbReference type="AlphaFoldDB" id="A0A5R9FYJ8"/>
<evidence type="ECO:0000313" key="6">
    <source>
        <dbReference type="Proteomes" id="UP000309676"/>
    </source>
</evidence>
<dbReference type="GO" id="GO:0003677">
    <property type="term" value="F:DNA binding"/>
    <property type="evidence" value="ECO:0007669"/>
    <property type="project" value="UniProtKB-KW"/>
</dbReference>
<evidence type="ECO:0000259" key="4">
    <source>
        <dbReference type="PROSITE" id="PS50949"/>
    </source>
</evidence>
<dbReference type="PANTHER" id="PTHR43537:SF24">
    <property type="entry name" value="GLUCONATE OPERON TRANSCRIPTIONAL REPRESSOR"/>
    <property type="match status" value="1"/>
</dbReference>
<evidence type="ECO:0000256" key="2">
    <source>
        <dbReference type="ARBA" id="ARBA00023125"/>
    </source>
</evidence>
<dbReference type="GO" id="GO:0003700">
    <property type="term" value="F:DNA-binding transcription factor activity"/>
    <property type="evidence" value="ECO:0007669"/>
    <property type="project" value="InterPro"/>
</dbReference>
<dbReference type="SUPFAM" id="SSF46785">
    <property type="entry name" value="Winged helix' DNA-binding domain"/>
    <property type="match status" value="1"/>
</dbReference>
<sequence length="259" mass="29831">MHDILLTVKRFHVFVNFFSCDFRIDEIRSGGRVVKLDLQISNNERSTSQKVAETLRKAIFRGDLKLGERLVEANVAKTLNVSITPVRQAFGQLATEGLINVVPYKGTNVVNITPAFIEEVYSIRSKLELMAVELAFPNLQPSDWDKLEAYARKMELLTQAGDYQEAAEVDIDFHRMFYERSEHGLLLEMWSMLQSRIQLFQSYGRIYSPPSEKGEAENRHLAIVDAVRQGDRMLLLRLTEQHIEAGKRMVMHPYAKRDE</sequence>
<keyword evidence="3" id="KW-0804">Transcription</keyword>
<dbReference type="Gene3D" id="1.20.120.530">
    <property type="entry name" value="GntR ligand-binding domain-like"/>
    <property type="match status" value="1"/>
</dbReference>
<proteinExistence type="predicted"/>
<keyword evidence="1" id="KW-0805">Transcription regulation</keyword>
<dbReference type="Pfam" id="PF07729">
    <property type="entry name" value="FCD"/>
    <property type="match status" value="1"/>
</dbReference>
<dbReference type="InterPro" id="IPR008920">
    <property type="entry name" value="TF_FadR/GntR_C"/>
</dbReference>
<dbReference type="SUPFAM" id="SSF48008">
    <property type="entry name" value="GntR ligand-binding domain-like"/>
    <property type="match status" value="1"/>
</dbReference>
<evidence type="ECO:0000256" key="1">
    <source>
        <dbReference type="ARBA" id="ARBA00023015"/>
    </source>
</evidence>
<dbReference type="InterPro" id="IPR000524">
    <property type="entry name" value="Tscrpt_reg_HTH_GntR"/>
</dbReference>
<feature type="domain" description="HTH gntR-type" evidence="4">
    <location>
        <begin position="45"/>
        <end position="112"/>
    </location>
</feature>